<evidence type="ECO:0000256" key="11">
    <source>
        <dbReference type="ARBA" id="ARBA00023163"/>
    </source>
</evidence>
<keyword evidence="4" id="KW-0963">Cytoplasm</keyword>
<dbReference type="GO" id="GO:0032993">
    <property type="term" value="C:protein-DNA complex"/>
    <property type="evidence" value="ECO:0007669"/>
    <property type="project" value="TreeGrafter"/>
</dbReference>
<dbReference type="PANTHER" id="PTHR48111">
    <property type="entry name" value="REGULATOR OF RPOS"/>
    <property type="match status" value="1"/>
</dbReference>
<dbReference type="InterPro" id="IPR011006">
    <property type="entry name" value="CheY-like_superfamily"/>
</dbReference>
<keyword evidence="11" id="KW-0804">Transcription</keyword>
<dbReference type="Gene3D" id="1.10.10.10">
    <property type="entry name" value="Winged helix-like DNA-binding domain superfamily/Winged helix DNA-binding domain"/>
    <property type="match status" value="1"/>
</dbReference>
<keyword evidence="7" id="KW-0902">Two-component regulatory system</keyword>
<dbReference type="Pfam" id="PF00486">
    <property type="entry name" value="Trans_reg_C"/>
    <property type="match status" value="1"/>
</dbReference>
<reference evidence="17 18" key="1">
    <citation type="submission" date="2014-11" db="EMBL/GenBank/DDBJ databases">
        <title>A Rickettsiales Symbiont of Amoebae With Ancient Features.</title>
        <authorList>
            <person name="Schulz F."/>
            <person name="Martijn J."/>
            <person name="Wascher F."/>
            <person name="Kostanjsek R."/>
            <person name="Ettema T.J."/>
            <person name="Horn M."/>
        </authorList>
    </citation>
    <scope>NUCLEOTIDE SEQUENCE [LARGE SCALE GENOMIC DNA]</scope>
    <source>
        <strain evidence="17 18">UWC36</strain>
    </source>
</reference>
<evidence type="ECO:0000256" key="8">
    <source>
        <dbReference type="ARBA" id="ARBA00023015"/>
    </source>
</evidence>
<evidence type="ECO:0000256" key="14">
    <source>
        <dbReference type="PROSITE-ProRule" id="PRU01091"/>
    </source>
</evidence>
<dbReference type="InterPro" id="IPR039420">
    <property type="entry name" value="WalR-like"/>
</dbReference>
<comment type="subcellular location">
    <subcellularLocation>
        <location evidence="1">Cytoplasm</location>
    </subcellularLocation>
</comment>
<evidence type="ECO:0000313" key="18">
    <source>
        <dbReference type="Proteomes" id="UP000031258"/>
    </source>
</evidence>
<dbReference type="SUPFAM" id="SSF46894">
    <property type="entry name" value="C-terminal effector domain of the bipartite response regulators"/>
    <property type="match status" value="1"/>
</dbReference>
<feature type="domain" description="Response regulatory" evidence="15">
    <location>
        <begin position="22"/>
        <end position="138"/>
    </location>
</feature>
<evidence type="ECO:0000256" key="9">
    <source>
        <dbReference type="ARBA" id="ARBA00023125"/>
    </source>
</evidence>
<dbReference type="InterPro" id="IPR001867">
    <property type="entry name" value="OmpR/PhoB-type_DNA-bd"/>
</dbReference>
<evidence type="ECO:0000256" key="7">
    <source>
        <dbReference type="ARBA" id="ARBA00023012"/>
    </source>
</evidence>
<dbReference type="InterPro" id="IPR011879">
    <property type="entry name" value="Sig_transdc_resp-reg_PhoB"/>
</dbReference>
<name>A0A0C1R0X3_9RICK</name>
<dbReference type="CDD" id="cd00383">
    <property type="entry name" value="trans_reg_C"/>
    <property type="match status" value="1"/>
</dbReference>
<dbReference type="GO" id="GO:0000976">
    <property type="term" value="F:transcription cis-regulatory region binding"/>
    <property type="evidence" value="ECO:0007669"/>
    <property type="project" value="TreeGrafter"/>
</dbReference>
<dbReference type="EMBL" id="JSWE01000058">
    <property type="protein sequence ID" value="KIE05955.1"/>
    <property type="molecule type" value="Genomic_DNA"/>
</dbReference>
<protein>
    <recommendedName>
        <fullName evidence="2">Phosphate regulon transcriptional regulatory protein PhoB</fullName>
    </recommendedName>
</protein>
<dbReference type="Gene3D" id="3.40.50.2300">
    <property type="match status" value="1"/>
</dbReference>
<dbReference type="GO" id="GO:0006355">
    <property type="term" value="P:regulation of DNA-templated transcription"/>
    <property type="evidence" value="ECO:0007669"/>
    <property type="project" value="InterPro"/>
</dbReference>
<dbReference type="AlphaFoldDB" id="A0A0C1R0X3"/>
<evidence type="ECO:0000256" key="3">
    <source>
        <dbReference type="ARBA" id="ARBA00022448"/>
    </source>
</evidence>
<dbReference type="Proteomes" id="UP000031258">
    <property type="component" value="Unassembled WGS sequence"/>
</dbReference>
<keyword evidence="9 14" id="KW-0238">DNA-binding</keyword>
<dbReference type="PATRIC" id="fig|86105.3.peg.369"/>
<dbReference type="Pfam" id="PF00072">
    <property type="entry name" value="Response_reg"/>
    <property type="match status" value="1"/>
</dbReference>
<dbReference type="NCBIfam" id="TIGR02154">
    <property type="entry name" value="PhoB"/>
    <property type="match status" value="1"/>
</dbReference>
<keyword evidence="3" id="KW-0813">Transport</keyword>
<feature type="domain" description="OmpR/PhoB-type" evidence="16">
    <location>
        <begin position="147"/>
        <end position="247"/>
    </location>
</feature>
<dbReference type="SMART" id="SM00448">
    <property type="entry name" value="REC"/>
    <property type="match status" value="1"/>
</dbReference>
<accession>A0A0C1R0X3</accession>
<comment type="function">
    <text evidence="12">This protein is a positive regulator for the phosphate regulon. Transcription of this operon is positively regulated by PhoB and PhoR when phosphate is limited.</text>
</comment>
<keyword evidence="18" id="KW-1185">Reference proteome</keyword>
<organism evidence="17 18">
    <name type="scientific">Candidatus Jidaibacter acanthamoebae</name>
    <dbReference type="NCBI Taxonomy" id="86105"/>
    <lineage>
        <taxon>Bacteria</taxon>
        <taxon>Pseudomonadati</taxon>
        <taxon>Pseudomonadota</taxon>
        <taxon>Alphaproteobacteria</taxon>
        <taxon>Rickettsiales</taxon>
        <taxon>Candidatus Midichloriaceae</taxon>
        <taxon>Candidatus Jidaibacter</taxon>
    </lineage>
</organism>
<dbReference type="PANTHER" id="PTHR48111:SF40">
    <property type="entry name" value="PHOSPHATE REGULON TRANSCRIPTIONAL REGULATORY PROTEIN PHOB"/>
    <property type="match status" value="1"/>
</dbReference>
<dbReference type="STRING" id="86105.NF27_CG01350"/>
<keyword evidence="5 13" id="KW-0597">Phosphoprotein</keyword>
<comment type="caution">
    <text evidence="17">The sequence shown here is derived from an EMBL/GenBank/DDBJ whole genome shotgun (WGS) entry which is preliminary data.</text>
</comment>
<evidence type="ECO:0000256" key="12">
    <source>
        <dbReference type="ARBA" id="ARBA00024735"/>
    </source>
</evidence>
<proteinExistence type="predicted"/>
<dbReference type="SUPFAM" id="SSF52172">
    <property type="entry name" value="CheY-like"/>
    <property type="match status" value="1"/>
</dbReference>
<dbReference type="GO" id="GO:0006817">
    <property type="term" value="P:phosphate ion transport"/>
    <property type="evidence" value="ECO:0007669"/>
    <property type="project" value="UniProtKB-KW"/>
</dbReference>
<keyword evidence="6" id="KW-0592">Phosphate transport</keyword>
<keyword evidence="10" id="KW-0010">Activator</keyword>
<evidence type="ECO:0000256" key="10">
    <source>
        <dbReference type="ARBA" id="ARBA00023159"/>
    </source>
</evidence>
<evidence type="ECO:0000256" key="5">
    <source>
        <dbReference type="ARBA" id="ARBA00022553"/>
    </source>
</evidence>
<evidence type="ECO:0000256" key="4">
    <source>
        <dbReference type="ARBA" id="ARBA00022490"/>
    </source>
</evidence>
<dbReference type="SMART" id="SM00862">
    <property type="entry name" value="Trans_reg_C"/>
    <property type="match status" value="1"/>
</dbReference>
<evidence type="ECO:0000256" key="1">
    <source>
        <dbReference type="ARBA" id="ARBA00004496"/>
    </source>
</evidence>
<evidence type="ECO:0000256" key="6">
    <source>
        <dbReference type="ARBA" id="ARBA00022592"/>
    </source>
</evidence>
<dbReference type="InterPro" id="IPR001789">
    <property type="entry name" value="Sig_transdc_resp-reg_receiver"/>
</dbReference>
<evidence type="ECO:0000256" key="13">
    <source>
        <dbReference type="PROSITE-ProRule" id="PRU00169"/>
    </source>
</evidence>
<evidence type="ECO:0000259" key="15">
    <source>
        <dbReference type="PROSITE" id="PS50110"/>
    </source>
</evidence>
<keyword evidence="8" id="KW-0805">Transcription regulation</keyword>
<dbReference type="InterPro" id="IPR036388">
    <property type="entry name" value="WH-like_DNA-bd_sf"/>
</dbReference>
<evidence type="ECO:0000313" key="17">
    <source>
        <dbReference type="EMBL" id="KIE05955.1"/>
    </source>
</evidence>
<dbReference type="Gene3D" id="6.10.250.690">
    <property type="match status" value="1"/>
</dbReference>
<dbReference type="GO" id="GO:0005829">
    <property type="term" value="C:cytosol"/>
    <property type="evidence" value="ECO:0007669"/>
    <property type="project" value="TreeGrafter"/>
</dbReference>
<feature type="modified residue" description="4-aspartylphosphate" evidence="13">
    <location>
        <position position="71"/>
    </location>
</feature>
<dbReference type="PROSITE" id="PS51755">
    <property type="entry name" value="OMPR_PHOB"/>
    <property type="match status" value="1"/>
</dbReference>
<sequence>MLGAKLAEKRSKKTMSKVLKPSILVVEDEESIATVIKYNLQKEGYQVQITSDGEEAIYLAKNSKPDIILLDWLLPSIQGIEVCRVLRETPETSNIPIIMISAKGEEFDRISGLERGADDYIVKPFSPAELIARIKAIFRRLRPAFSNKTLDFEDITMDLMTHSVSRNGVEVKLAPIEFQILQILMEHPNRVLSREALIDKIWGVDIYVGSRTVDVHVTRLRKALIKASPNGEDLIKTIRLAGYCLKTSVRR</sequence>
<dbReference type="GO" id="GO:0000156">
    <property type="term" value="F:phosphorelay response regulator activity"/>
    <property type="evidence" value="ECO:0007669"/>
    <property type="project" value="InterPro"/>
</dbReference>
<evidence type="ECO:0000256" key="2">
    <source>
        <dbReference type="ARBA" id="ARBA00013332"/>
    </source>
</evidence>
<dbReference type="InterPro" id="IPR016032">
    <property type="entry name" value="Sig_transdc_resp-reg_C-effctor"/>
</dbReference>
<feature type="DNA-binding region" description="OmpR/PhoB-type" evidence="14">
    <location>
        <begin position="147"/>
        <end position="247"/>
    </location>
</feature>
<evidence type="ECO:0000259" key="16">
    <source>
        <dbReference type="PROSITE" id="PS51755"/>
    </source>
</evidence>
<dbReference type="FunFam" id="3.40.50.2300:FF:000001">
    <property type="entry name" value="DNA-binding response regulator PhoB"/>
    <property type="match status" value="1"/>
</dbReference>
<gene>
    <name evidence="17" type="primary">phoB_2</name>
    <name evidence="17" type="ORF">NF27_CG01350</name>
</gene>
<dbReference type="PROSITE" id="PS50110">
    <property type="entry name" value="RESPONSE_REGULATORY"/>
    <property type="match status" value="1"/>
</dbReference>